<protein>
    <submittedName>
        <fullName evidence="1">Uncharacterized protein</fullName>
    </submittedName>
</protein>
<evidence type="ECO:0000313" key="1">
    <source>
        <dbReference type="EMBL" id="KAF7340678.1"/>
    </source>
</evidence>
<reference evidence="1" key="1">
    <citation type="submission" date="2020-05" db="EMBL/GenBank/DDBJ databases">
        <title>Mycena genomes resolve the evolution of fungal bioluminescence.</title>
        <authorList>
            <person name="Tsai I.J."/>
        </authorList>
    </citation>
    <scope>NUCLEOTIDE SEQUENCE</scope>
    <source>
        <strain evidence="1">160909Yilan</strain>
    </source>
</reference>
<proteinExistence type="predicted"/>
<sequence>MFGAQSAEVVHDGQERNALKVVLPTIAEGLAGPVCRSPFFSSPTTMSSQADNSVAAAAADLADAEQVVDAVMRQVTRAIAKAATGSPLDSETADILRLLTSPKLAEMKRILSTEVPNLDRWIF</sequence>
<organism evidence="1 2">
    <name type="scientific">Mycena sanguinolenta</name>
    <dbReference type="NCBI Taxonomy" id="230812"/>
    <lineage>
        <taxon>Eukaryota</taxon>
        <taxon>Fungi</taxon>
        <taxon>Dikarya</taxon>
        <taxon>Basidiomycota</taxon>
        <taxon>Agaricomycotina</taxon>
        <taxon>Agaricomycetes</taxon>
        <taxon>Agaricomycetidae</taxon>
        <taxon>Agaricales</taxon>
        <taxon>Marasmiineae</taxon>
        <taxon>Mycenaceae</taxon>
        <taxon>Mycena</taxon>
    </lineage>
</organism>
<name>A0A8H7CMF7_9AGAR</name>
<dbReference type="Proteomes" id="UP000623467">
    <property type="component" value="Unassembled WGS sequence"/>
</dbReference>
<comment type="caution">
    <text evidence="1">The sequence shown here is derived from an EMBL/GenBank/DDBJ whole genome shotgun (WGS) entry which is preliminary data.</text>
</comment>
<gene>
    <name evidence="1" type="ORF">MSAN_02095900</name>
</gene>
<keyword evidence="2" id="KW-1185">Reference proteome</keyword>
<dbReference type="AlphaFoldDB" id="A0A8H7CMF7"/>
<evidence type="ECO:0000313" key="2">
    <source>
        <dbReference type="Proteomes" id="UP000623467"/>
    </source>
</evidence>
<dbReference type="EMBL" id="JACAZH010000029">
    <property type="protein sequence ID" value="KAF7340678.1"/>
    <property type="molecule type" value="Genomic_DNA"/>
</dbReference>
<accession>A0A8H7CMF7</accession>